<evidence type="ECO:0000313" key="2">
    <source>
        <dbReference type="EMBL" id="MDJ1114931.1"/>
    </source>
</evidence>
<reference evidence="2 3" key="1">
    <citation type="submission" date="2023-05" db="EMBL/GenBank/DDBJ databases">
        <title>Microbacterium dauci sp.nov., Isolated from Carrot Rhizosphere Soil.</title>
        <authorList>
            <person name="Xiao Z."/>
            <person name="Zheng J."/>
        </authorList>
    </citation>
    <scope>NUCLEOTIDE SEQUENCE [LARGE SCALE GENOMIC DNA]</scope>
    <source>
        <strain evidence="2 3">LX3-4</strain>
    </source>
</reference>
<dbReference type="Proteomes" id="UP001321481">
    <property type="component" value="Unassembled WGS sequence"/>
</dbReference>
<feature type="region of interest" description="Disordered" evidence="1">
    <location>
        <begin position="50"/>
        <end position="70"/>
    </location>
</feature>
<organism evidence="2 3">
    <name type="scientific">Microbacterium dauci</name>
    <dbReference type="NCBI Taxonomy" id="3048008"/>
    <lineage>
        <taxon>Bacteria</taxon>
        <taxon>Bacillati</taxon>
        <taxon>Actinomycetota</taxon>
        <taxon>Actinomycetes</taxon>
        <taxon>Micrococcales</taxon>
        <taxon>Microbacteriaceae</taxon>
        <taxon>Microbacterium</taxon>
    </lineage>
</organism>
<protein>
    <submittedName>
        <fullName evidence="2">Uncharacterized protein</fullName>
    </submittedName>
</protein>
<sequence>MQVVLIGTCPGDPVATVEEDDETVTIAVTSTLRSPGDACLDSLEIPLDQPLGDRDVIDGATGEAPPGIEG</sequence>
<comment type="caution">
    <text evidence="2">The sequence shown here is derived from an EMBL/GenBank/DDBJ whole genome shotgun (WGS) entry which is preliminary data.</text>
</comment>
<dbReference type="RefSeq" id="WP_283716589.1">
    <property type="nucleotide sequence ID" value="NZ_JASJND010000006.1"/>
</dbReference>
<proteinExistence type="predicted"/>
<accession>A0ABT6ZG18</accession>
<gene>
    <name evidence="2" type="ORF">QNI14_10765</name>
</gene>
<name>A0ABT6ZG18_9MICO</name>
<evidence type="ECO:0000256" key="1">
    <source>
        <dbReference type="SAM" id="MobiDB-lite"/>
    </source>
</evidence>
<keyword evidence="3" id="KW-1185">Reference proteome</keyword>
<dbReference type="EMBL" id="JASJND010000006">
    <property type="protein sequence ID" value="MDJ1114931.1"/>
    <property type="molecule type" value="Genomic_DNA"/>
</dbReference>
<evidence type="ECO:0000313" key="3">
    <source>
        <dbReference type="Proteomes" id="UP001321481"/>
    </source>
</evidence>